<gene>
    <name evidence="2" type="ORF">INT47_005536</name>
</gene>
<name>A0A8H7VCD2_9FUNG</name>
<feature type="compositionally biased region" description="Acidic residues" evidence="1">
    <location>
        <begin position="117"/>
        <end position="130"/>
    </location>
</feature>
<organism evidence="2 3">
    <name type="scientific">Mucor saturninus</name>
    <dbReference type="NCBI Taxonomy" id="64648"/>
    <lineage>
        <taxon>Eukaryota</taxon>
        <taxon>Fungi</taxon>
        <taxon>Fungi incertae sedis</taxon>
        <taxon>Mucoromycota</taxon>
        <taxon>Mucoromycotina</taxon>
        <taxon>Mucoromycetes</taxon>
        <taxon>Mucorales</taxon>
        <taxon>Mucorineae</taxon>
        <taxon>Mucoraceae</taxon>
        <taxon>Mucor</taxon>
    </lineage>
</organism>
<dbReference type="Proteomes" id="UP000603453">
    <property type="component" value="Unassembled WGS sequence"/>
</dbReference>
<dbReference type="OrthoDB" id="6141723at2759"/>
<evidence type="ECO:0000313" key="3">
    <source>
        <dbReference type="Proteomes" id="UP000603453"/>
    </source>
</evidence>
<keyword evidence="3" id="KW-1185">Reference proteome</keyword>
<accession>A0A8H7VCD2</accession>
<evidence type="ECO:0000256" key="1">
    <source>
        <dbReference type="SAM" id="MobiDB-lite"/>
    </source>
</evidence>
<reference evidence="2" key="1">
    <citation type="submission" date="2020-12" db="EMBL/GenBank/DDBJ databases">
        <title>Metabolic potential, ecology and presence of endohyphal bacteria is reflected in genomic diversity of Mucoromycotina.</title>
        <authorList>
            <person name="Muszewska A."/>
            <person name="Okrasinska A."/>
            <person name="Steczkiewicz K."/>
            <person name="Drgas O."/>
            <person name="Orlowska M."/>
            <person name="Perlinska-Lenart U."/>
            <person name="Aleksandrzak-Piekarczyk T."/>
            <person name="Szatraj K."/>
            <person name="Zielenkiewicz U."/>
            <person name="Pilsyk S."/>
            <person name="Malc E."/>
            <person name="Mieczkowski P."/>
            <person name="Kruszewska J.S."/>
            <person name="Biernat P."/>
            <person name="Pawlowska J."/>
        </authorList>
    </citation>
    <scope>NUCLEOTIDE SEQUENCE</scope>
    <source>
        <strain evidence="2">WA0000017839</strain>
    </source>
</reference>
<feature type="compositionally biased region" description="Polar residues" evidence="1">
    <location>
        <begin position="48"/>
        <end position="87"/>
    </location>
</feature>
<evidence type="ECO:0000313" key="2">
    <source>
        <dbReference type="EMBL" id="KAG2209244.1"/>
    </source>
</evidence>
<feature type="compositionally biased region" description="Polar residues" evidence="1">
    <location>
        <begin position="24"/>
        <end position="34"/>
    </location>
</feature>
<feature type="compositionally biased region" description="Basic and acidic residues" evidence="1">
    <location>
        <begin position="145"/>
        <end position="170"/>
    </location>
</feature>
<comment type="caution">
    <text evidence="2">The sequence shown here is derived from an EMBL/GenBank/DDBJ whole genome shotgun (WGS) entry which is preliminary data.</text>
</comment>
<sequence length="388" mass="44920">MPKEHKKKKNKGKKRDREAHWTDLENQMEPNNPGQKIYLRLKIQTNPNKIGESSSNIKNGESLATTDPEVNSPSNNETIVTSDQQPKNFLRLKSSGPKDVFERNAKRRRYATRISEEQEEQSSNEEDEGSETTLTSNPNFTRIDPISRQDKRRAYQQSEESRAYQREHQRSYRQNRTNSIPEEINSWESTRRTYEKSIREGPTVLCICCSGLFFIKDVSLVGKEVMLQKWKCDAAVVQVAFWTIEYNVFDNYKNLTVTKAGSDKHYFCANSPRHTFQQLWTHNGVSGQHKSKGGIVKVPVNADTTVSSLTRNFNDTETVHVRLARKLCFEKDYMKGNVSPSKVWVAAEYLASTTLYQENLNQEPDNIDEEIYEAEEEDELDYDETFDD</sequence>
<proteinExistence type="predicted"/>
<dbReference type="AlphaFoldDB" id="A0A8H7VCD2"/>
<feature type="compositionally biased region" description="Basic residues" evidence="1">
    <location>
        <begin position="1"/>
        <end position="14"/>
    </location>
</feature>
<feature type="region of interest" description="Disordered" evidence="1">
    <location>
        <begin position="48"/>
        <end position="182"/>
    </location>
</feature>
<feature type="region of interest" description="Disordered" evidence="1">
    <location>
        <begin position="1"/>
        <end position="35"/>
    </location>
</feature>
<protein>
    <submittedName>
        <fullName evidence="2">Uncharacterized protein</fullName>
    </submittedName>
</protein>
<dbReference type="EMBL" id="JAEPRD010000016">
    <property type="protein sequence ID" value="KAG2209244.1"/>
    <property type="molecule type" value="Genomic_DNA"/>
</dbReference>